<dbReference type="Pfam" id="PF00550">
    <property type="entry name" value="PP-binding"/>
    <property type="match status" value="1"/>
</dbReference>
<evidence type="ECO:0000313" key="6">
    <source>
        <dbReference type="Proteomes" id="UP000295598"/>
    </source>
</evidence>
<dbReference type="SUPFAM" id="SSF56801">
    <property type="entry name" value="Acetyl-CoA synthetase-like"/>
    <property type="match status" value="1"/>
</dbReference>
<evidence type="ECO:0000256" key="2">
    <source>
        <dbReference type="ARBA" id="ARBA00022450"/>
    </source>
</evidence>
<dbReference type="GO" id="GO:0043041">
    <property type="term" value="P:amino acid activation for nonribosomal peptide biosynthetic process"/>
    <property type="evidence" value="ECO:0007669"/>
    <property type="project" value="TreeGrafter"/>
</dbReference>
<dbReference type="InterPro" id="IPR036736">
    <property type="entry name" value="ACP-like_sf"/>
</dbReference>
<dbReference type="SUPFAM" id="SSF47336">
    <property type="entry name" value="ACP-like"/>
    <property type="match status" value="1"/>
</dbReference>
<dbReference type="InterPro" id="IPR009081">
    <property type="entry name" value="PP-bd_ACP"/>
</dbReference>
<dbReference type="Gene3D" id="3.40.50.12780">
    <property type="entry name" value="N-terminal domain of ligase-like"/>
    <property type="match status" value="1"/>
</dbReference>
<name>A0A4R4IKR2_9GAMM</name>
<feature type="domain" description="Carrier" evidence="4">
    <location>
        <begin position="146"/>
        <end position="220"/>
    </location>
</feature>
<dbReference type="PROSITE" id="PS00012">
    <property type="entry name" value="PHOSPHOPANTETHEINE"/>
    <property type="match status" value="1"/>
</dbReference>
<dbReference type="InterPro" id="IPR025110">
    <property type="entry name" value="AMP-bd_C"/>
</dbReference>
<dbReference type="InterPro" id="IPR020806">
    <property type="entry name" value="PKS_PP-bd"/>
</dbReference>
<organism evidence="5 6">
    <name type="scientific">Photorhabdus khanii subsp. guanajuatensis</name>
    <dbReference type="NCBI Taxonomy" id="2100166"/>
    <lineage>
        <taxon>Bacteria</taxon>
        <taxon>Pseudomonadati</taxon>
        <taxon>Pseudomonadota</taxon>
        <taxon>Gammaproteobacteria</taxon>
        <taxon>Enterobacterales</taxon>
        <taxon>Morganellaceae</taxon>
        <taxon>Photorhabdus</taxon>
    </lineage>
</organism>
<dbReference type="InterPro" id="IPR045851">
    <property type="entry name" value="AMP-bd_C_sf"/>
</dbReference>
<feature type="non-terminal residue" evidence="5">
    <location>
        <position position="1"/>
    </location>
</feature>
<dbReference type="AlphaFoldDB" id="A0A4R4IKR2"/>
<dbReference type="InterPro" id="IPR023213">
    <property type="entry name" value="CAT-like_dom_sf"/>
</dbReference>
<dbReference type="PANTHER" id="PTHR45527:SF1">
    <property type="entry name" value="FATTY ACID SYNTHASE"/>
    <property type="match status" value="1"/>
</dbReference>
<evidence type="ECO:0000256" key="3">
    <source>
        <dbReference type="ARBA" id="ARBA00022553"/>
    </source>
</evidence>
<dbReference type="Gene3D" id="3.30.559.10">
    <property type="entry name" value="Chloramphenicol acetyltransferase-like domain"/>
    <property type="match status" value="1"/>
</dbReference>
<dbReference type="EMBL" id="PUJY01000160">
    <property type="protein sequence ID" value="TDB41057.1"/>
    <property type="molecule type" value="Genomic_DNA"/>
</dbReference>
<dbReference type="Pfam" id="PF13193">
    <property type="entry name" value="AMP-binding_C"/>
    <property type="match status" value="1"/>
</dbReference>
<comment type="caution">
    <text evidence="5">The sequence shown here is derived from an EMBL/GenBank/DDBJ whole genome shotgun (WGS) entry which is preliminary data.</text>
</comment>
<evidence type="ECO:0000259" key="4">
    <source>
        <dbReference type="PROSITE" id="PS50075"/>
    </source>
</evidence>
<feature type="non-terminal residue" evidence="5">
    <location>
        <position position="363"/>
    </location>
</feature>
<dbReference type="Proteomes" id="UP000295598">
    <property type="component" value="Unassembled WGS sequence"/>
</dbReference>
<comment type="cofactor">
    <cofactor evidence="1">
        <name>pantetheine 4'-phosphate</name>
        <dbReference type="ChEBI" id="CHEBI:47942"/>
    </cofactor>
</comment>
<reference evidence="5 6" key="1">
    <citation type="journal article" date="2019" name="Int. J. Syst. Evol. Microbiol.">
        <title>Photorhabdus khanii subsp. guanajuatensis subsp. nov., isolated from Heterorhabditis atacamensis, and Photorhabdus luminescens subsp. mexicana subsp. nov., isolated from Heterorhabditis mexicana entomopathogenic nematodes.</title>
        <authorList>
            <person name="Machado R.A.R."/>
            <person name="Bruno P."/>
            <person name="Arce C.C.M."/>
            <person name="Liechti N."/>
            <person name="Kohler A."/>
            <person name="Bernal J."/>
            <person name="Bruggmann R."/>
            <person name="Turlings T.C.J."/>
        </authorList>
    </citation>
    <scope>NUCLEOTIDE SEQUENCE [LARGE SCALE GENOMIC DNA]</scope>
    <source>
        <strain evidence="5 6">MEX20-17</strain>
    </source>
</reference>
<dbReference type="PROSITE" id="PS50075">
    <property type="entry name" value="CARRIER"/>
    <property type="match status" value="1"/>
</dbReference>
<sequence>ESERAEGLTRLYRTGDRVRWLPDGTLAYLGRLDSQIKLRGFRIEPGEIESLLRTVPGVADAVVQLREDHPGEKRLAAYLVAEPDDQSGPALLTRGHHTLITRLPDYMHPAGWALLPALPLMPSGKLDWQALPVPAPLPQEPAGYVAPVSEAERLLCDIWQAALHLPQVGVNDNFFTLGGDSILAIQVTSRAVRAGLAVSVRQLFEHKTVRGLAAHLGAVTAVSQAALRGAIGLHPVQQRFFDETPADCHHYNQSLRVSVPADFSLPRLVQLVTALYERHDGLRLRYRRGAGGRWFGQYDETPLALQVAASIQHRRVSGEAPVLAARAAQRSLSLEKGPLLRVVYFDEEDGGGTLLLVMHHLIV</sequence>
<dbReference type="Gene3D" id="3.30.300.30">
    <property type="match status" value="1"/>
</dbReference>
<dbReference type="InterPro" id="IPR006162">
    <property type="entry name" value="Ppantetheine_attach_site"/>
</dbReference>
<dbReference type="SUPFAM" id="SSF52777">
    <property type="entry name" value="CoA-dependent acyltransferases"/>
    <property type="match status" value="1"/>
</dbReference>
<dbReference type="InterPro" id="IPR001242">
    <property type="entry name" value="Condensation_dom"/>
</dbReference>
<evidence type="ECO:0000313" key="5">
    <source>
        <dbReference type="EMBL" id="TDB41057.1"/>
    </source>
</evidence>
<dbReference type="GO" id="GO:0005737">
    <property type="term" value="C:cytoplasm"/>
    <property type="evidence" value="ECO:0007669"/>
    <property type="project" value="TreeGrafter"/>
</dbReference>
<dbReference type="Gene3D" id="1.10.1200.10">
    <property type="entry name" value="ACP-like"/>
    <property type="match status" value="1"/>
</dbReference>
<dbReference type="PANTHER" id="PTHR45527">
    <property type="entry name" value="NONRIBOSOMAL PEPTIDE SYNTHETASE"/>
    <property type="match status" value="1"/>
</dbReference>
<protein>
    <submittedName>
        <fullName evidence="5">Non-ribosomal peptide synthetase</fullName>
    </submittedName>
</protein>
<keyword evidence="2" id="KW-0596">Phosphopantetheine</keyword>
<dbReference type="Pfam" id="PF00668">
    <property type="entry name" value="Condensation"/>
    <property type="match status" value="1"/>
</dbReference>
<proteinExistence type="predicted"/>
<accession>A0A4R4IKR2</accession>
<evidence type="ECO:0000256" key="1">
    <source>
        <dbReference type="ARBA" id="ARBA00001957"/>
    </source>
</evidence>
<keyword evidence="3" id="KW-0597">Phosphoprotein</keyword>
<dbReference type="GO" id="GO:0044550">
    <property type="term" value="P:secondary metabolite biosynthetic process"/>
    <property type="evidence" value="ECO:0007669"/>
    <property type="project" value="TreeGrafter"/>
</dbReference>
<dbReference type="FunFam" id="1.10.1200.10:FF:000005">
    <property type="entry name" value="Nonribosomal peptide synthetase 1"/>
    <property type="match status" value="1"/>
</dbReference>
<dbReference type="SMART" id="SM00823">
    <property type="entry name" value="PKS_PP"/>
    <property type="match status" value="1"/>
</dbReference>
<dbReference type="GO" id="GO:0031177">
    <property type="term" value="F:phosphopantetheine binding"/>
    <property type="evidence" value="ECO:0007669"/>
    <property type="project" value="InterPro"/>
</dbReference>
<gene>
    <name evidence="5" type="ORF">C5467_24625</name>
</gene>
<dbReference type="InterPro" id="IPR042099">
    <property type="entry name" value="ANL_N_sf"/>
</dbReference>
<dbReference type="GO" id="GO:0003824">
    <property type="term" value="F:catalytic activity"/>
    <property type="evidence" value="ECO:0007669"/>
    <property type="project" value="InterPro"/>
</dbReference>